<organism evidence="3 4">
    <name type="scientific">Aureimonas ureilytica</name>
    <dbReference type="NCBI Taxonomy" id="401562"/>
    <lineage>
        <taxon>Bacteria</taxon>
        <taxon>Pseudomonadati</taxon>
        <taxon>Pseudomonadota</taxon>
        <taxon>Alphaproteobacteria</taxon>
        <taxon>Hyphomicrobiales</taxon>
        <taxon>Aurantimonadaceae</taxon>
        <taxon>Aureimonas</taxon>
    </lineage>
</organism>
<feature type="region of interest" description="Disordered" evidence="1">
    <location>
        <begin position="1"/>
        <end position="97"/>
    </location>
</feature>
<dbReference type="AlphaFoldDB" id="A0A175R0P5"/>
<reference evidence="3 4" key="1">
    <citation type="journal article" date="2016" name="Front. Microbiol.">
        <title>Genomic Resource of Rice Seed Associated Bacteria.</title>
        <authorList>
            <person name="Midha S."/>
            <person name="Bansal K."/>
            <person name="Sharma S."/>
            <person name="Kumar N."/>
            <person name="Patil P.P."/>
            <person name="Chaudhry V."/>
            <person name="Patil P.B."/>
        </authorList>
    </citation>
    <scope>NUCLEOTIDE SEQUENCE [LARGE SCALE GENOMIC DNA]</scope>
    <source>
        <strain evidence="3 4">NS226</strain>
    </source>
</reference>
<dbReference type="Pfam" id="PF06904">
    <property type="entry name" value="Extensin-like_C"/>
    <property type="match status" value="1"/>
</dbReference>
<accession>A0A175R0P5</accession>
<proteinExistence type="predicted"/>
<dbReference type="EMBL" id="LDPZ01000081">
    <property type="protein sequence ID" value="KTQ82377.1"/>
    <property type="molecule type" value="Genomic_DNA"/>
</dbReference>
<dbReference type="STRING" id="401562.NS365_21235"/>
<dbReference type="PATRIC" id="fig|401562.3.peg.4993"/>
<sequence>MIEEASLPDAMPGIGGSYGARPEAEFDPWEGLTEAEPPEIEVEPGASPAPARKPPPARTPLPSYASLSARVPPPSIARPPRGALERETPPGYRPLASDEAMCRRELRKLGVRFTDVSPIETSRSCGISNPVRVTEAVKGIAMTPAATMNCEAALRVARWLDKDVKPAARWKLWKKPTALINMSSYRCSRIAGSRTISEHASGNALDVGGFRFSDGSTMRVSRKGMFSFREKAFQAAIRQGSCRYFGTVLGPGYNRAHADHLHLDVKARLRPICK</sequence>
<feature type="domain" description="Extensin-like C-terminal" evidence="2">
    <location>
        <begin position="101"/>
        <end position="273"/>
    </location>
</feature>
<dbReference type="Proteomes" id="UP000078272">
    <property type="component" value="Unassembled WGS sequence"/>
</dbReference>
<comment type="caution">
    <text evidence="3">The sequence shown here is derived from an EMBL/GenBank/DDBJ whole genome shotgun (WGS) entry which is preliminary data.</text>
</comment>
<evidence type="ECO:0000259" key="2">
    <source>
        <dbReference type="Pfam" id="PF06904"/>
    </source>
</evidence>
<dbReference type="OrthoDB" id="9809788at2"/>
<evidence type="ECO:0000256" key="1">
    <source>
        <dbReference type="SAM" id="MobiDB-lite"/>
    </source>
</evidence>
<gene>
    <name evidence="3" type="ORF">NS226_22440</name>
</gene>
<evidence type="ECO:0000313" key="3">
    <source>
        <dbReference type="EMBL" id="KTQ82377.1"/>
    </source>
</evidence>
<name>A0A175R0P5_9HYPH</name>
<evidence type="ECO:0000313" key="4">
    <source>
        <dbReference type="Proteomes" id="UP000078272"/>
    </source>
</evidence>
<protein>
    <recommendedName>
        <fullName evidence="2">Extensin-like C-terminal domain-containing protein</fullName>
    </recommendedName>
</protein>
<dbReference type="InterPro" id="IPR009683">
    <property type="entry name" value="Extensin-like_C"/>
</dbReference>